<evidence type="ECO:0000256" key="5">
    <source>
        <dbReference type="SAM" id="Phobius"/>
    </source>
</evidence>
<dbReference type="InterPro" id="IPR011527">
    <property type="entry name" value="ABC1_TM_dom"/>
</dbReference>
<feature type="domain" description="ABC transmembrane type-1" evidence="6">
    <location>
        <begin position="184"/>
        <end position="414"/>
    </location>
</feature>
<dbReference type="GO" id="GO:0140359">
    <property type="term" value="F:ABC-type transporter activity"/>
    <property type="evidence" value="ECO:0007669"/>
    <property type="project" value="InterPro"/>
</dbReference>
<dbReference type="InterPro" id="IPR005074">
    <property type="entry name" value="Peptidase_C39"/>
</dbReference>
<feature type="transmembrane region" description="Helical" evidence="5">
    <location>
        <begin position="217"/>
        <end position="235"/>
    </location>
</feature>
<dbReference type="EMBL" id="AFBR01000067">
    <property type="protein sequence ID" value="EGG52535.1"/>
    <property type="molecule type" value="Genomic_DNA"/>
</dbReference>
<dbReference type="GO" id="GO:0005524">
    <property type="term" value="F:ATP binding"/>
    <property type="evidence" value="ECO:0007669"/>
    <property type="project" value="InterPro"/>
</dbReference>
<dbReference type="Gene3D" id="1.20.1560.10">
    <property type="entry name" value="ABC transporter type 1, transmembrane domain"/>
    <property type="match status" value="1"/>
</dbReference>
<dbReference type="Pfam" id="PF03412">
    <property type="entry name" value="Peptidase_C39"/>
    <property type="match status" value="1"/>
</dbReference>
<reference evidence="8 9" key="1">
    <citation type="submission" date="2011-02" db="EMBL/GenBank/DDBJ databases">
        <authorList>
            <person name="Weinstock G."/>
            <person name="Sodergren E."/>
            <person name="Clifton S."/>
            <person name="Fulton L."/>
            <person name="Fulton B."/>
            <person name="Courtney L."/>
            <person name="Fronick C."/>
            <person name="Harrison M."/>
            <person name="Strong C."/>
            <person name="Farmer C."/>
            <person name="Delahaunty K."/>
            <person name="Markovic C."/>
            <person name="Hall O."/>
            <person name="Minx P."/>
            <person name="Tomlinson C."/>
            <person name="Mitreva M."/>
            <person name="Hou S."/>
            <person name="Chen J."/>
            <person name="Wollam A."/>
            <person name="Pepin K.H."/>
            <person name="Johnson M."/>
            <person name="Bhonagiri V."/>
            <person name="Zhang X."/>
            <person name="Suruliraj S."/>
            <person name="Warren W."/>
            <person name="Chinwalla A."/>
            <person name="Mardis E.R."/>
            <person name="Wilson R.K."/>
        </authorList>
    </citation>
    <scope>NUCLEOTIDE SEQUENCE [LARGE SCALE GENOMIC DNA]</scope>
    <source>
        <strain evidence="8 9">YIT 11841</strain>
    </source>
</reference>
<feature type="domain" description="Peptidase C39" evidence="7">
    <location>
        <begin position="12"/>
        <end position="132"/>
    </location>
</feature>
<evidence type="ECO:0000256" key="3">
    <source>
        <dbReference type="ARBA" id="ARBA00022989"/>
    </source>
</evidence>
<dbReference type="GO" id="GO:0005886">
    <property type="term" value="C:plasma membrane"/>
    <property type="evidence" value="ECO:0007669"/>
    <property type="project" value="UniProtKB-SubCell"/>
</dbReference>
<dbReference type="PROSITE" id="PS50929">
    <property type="entry name" value="ABC_TM1F"/>
    <property type="match status" value="1"/>
</dbReference>
<dbReference type="InterPro" id="IPR036640">
    <property type="entry name" value="ABC1_TM_sf"/>
</dbReference>
<keyword evidence="9" id="KW-1185">Reference proteome</keyword>
<dbReference type="Proteomes" id="UP000005546">
    <property type="component" value="Unassembled WGS sequence"/>
</dbReference>
<evidence type="ECO:0000256" key="1">
    <source>
        <dbReference type="ARBA" id="ARBA00004651"/>
    </source>
</evidence>
<gene>
    <name evidence="8" type="ORF">HMPREF9442_02395</name>
</gene>
<evidence type="ECO:0000313" key="8">
    <source>
        <dbReference type="EMBL" id="EGG52535.1"/>
    </source>
</evidence>
<dbReference type="STRING" id="762982.HMPREF9442_02395"/>
<dbReference type="GO" id="GO:0006508">
    <property type="term" value="P:proteolysis"/>
    <property type="evidence" value="ECO:0007669"/>
    <property type="project" value="InterPro"/>
</dbReference>
<organism evidence="8 9">
    <name type="scientific">Paraprevotella xylaniphila YIT 11841</name>
    <dbReference type="NCBI Taxonomy" id="762982"/>
    <lineage>
        <taxon>Bacteria</taxon>
        <taxon>Pseudomonadati</taxon>
        <taxon>Bacteroidota</taxon>
        <taxon>Bacteroidia</taxon>
        <taxon>Bacteroidales</taxon>
        <taxon>Prevotellaceae</taxon>
        <taxon>Paraprevotella</taxon>
    </lineage>
</organism>
<evidence type="ECO:0000259" key="7">
    <source>
        <dbReference type="PROSITE" id="PS50990"/>
    </source>
</evidence>
<dbReference type="Gene3D" id="3.90.70.10">
    <property type="entry name" value="Cysteine proteinases"/>
    <property type="match status" value="1"/>
</dbReference>
<dbReference type="PROSITE" id="PS50990">
    <property type="entry name" value="PEPTIDASE_C39"/>
    <property type="match status" value="1"/>
</dbReference>
<evidence type="ECO:0000256" key="2">
    <source>
        <dbReference type="ARBA" id="ARBA00022692"/>
    </source>
</evidence>
<accession>F3QVU2</accession>
<feature type="transmembrane region" description="Helical" evidence="5">
    <location>
        <begin position="291"/>
        <end position="314"/>
    </location>
</feature>
<dbReference type="HOGENOM" id="CLU_000604_37_2_10"/>
<proteinExistence type="predicted"/>
<comment type="subcellular location">
    <subcellularLocation>
        <location evidence="1">Cell membrane</location>
        <topology evidence="1">Multi-pass membrane protein</topology>
    </subcellularLocation>
</comment>
<comment type="caution">
    <text evidence="8">The sequence shown here is derived from an EMBL/GenBank/DDBJ whole genome shotgun (WGS) entry which is preliminary data.</text>
</comment>
<dbReference type="eggNOG" id="COG2274">
    <property type="taxonomic scope" value="Bacteria"/>
</dbReference>
<evidence type="ECO:0000313" key="9">
    <source>
        <dbReference type="Proteomes" id="UP000005546"/>
    </source>
</evidence>
<keyword evidence="4 5" id="KW-0472">Membrane</keyword>
<name>F3QVU2_9BACT</name>
<feature type="transmembrane region" description="Helical" evidence="5">
    <location>
        <begin position="184"/>
        <end position="205"/>
    </location>
</feature>
<dbReference type="CDD" id="cd02418">
    <property type="entry name" value="Peptidase_C39B"/>
    <property type="match status" value="1"/>
</dbReference>
<evidence type="ECO:0000259" key="6">
    <source>
        <dbReference type="PROSITE" id="PS50929"/>
    </source>
</evidence>
<dbReference type="Pfam" id="PF00664">
    <property type="entry name" value="ABC_membrane"/>
    <property type="match status" value="1"/>
</dbReference>
<keyword evidence="3 5" id="KW-1133">Transmembrane helix</keyword>
<sequence>MFFHKNFPHTRQLESKDCGPACLQMICKYYGSFYELEFLRELTGIRKEGISVYDYVVAAEKLGLRSQAFSMSYWKFRNEMPLPCTVHWKGHHFVVVYKITSKYIYVSDPQTGLVKYTLREFAQGWLGHLEPVPGKNYKRGICIATELTDRFNQTNHPKKQSGYLDMAKYLWTYVKPYKKSVLKVIMLMFVITFISALFPIITQSIIDIGIPAKNFNFITLMLVSSLVLTIGNALGNWMKQLINTHFAARIKLGMQSDFISKLLSLPVSFFETRLMGDIMQRNYDYDRLEGVLMGGVFDFVLGIFQLFLFSSILFFYNKTIFWIFVVASLLYVVWVLFFWSIRKKMDIRYFSYLAKNQSHWVEMLSKIADIKSYNYGMAKRWQWEKVQTKLFKTRIKLLNVDQIQNTGSILLMSFKAPTLI</sequence>
<evidence type="ECO:0000256" key="4">
    <source>
        <dbReference type="ARBA" id="ARBA00023136"/>
    </source>
</evidence>
<dbReference type="RefSeq" id="WP_008628302.1">
    <property type="nucleotide sequence ID" value="NZ_GL883867.1"/>
</dbReference>
<keyword evidence="2 5" id="KW-0812">Transmembrane</keyword>
<dbReference type="SUPFAM" id="SSF90123">
    <property type="entry name" value="ABC transporter transmembrane region"/>
    <property type="match status" value="1"/>
</dbReference>
<dbReference type="OrthoDB" id="9760358at2"/>
<feature type="transmembrane region" description="Helical" evidence="5">
    <location>
        <begin position="320"/>
        <end position="341"/>
    </location>
</feature>
<dbReference type="GO" id="GO:0008233">
    <property type="term" value="F:peptidase activity"/>
    <property type="evidence" value="ECO:0007669"/>
    <property type="project" value="InterPro"/>
</dbReference>
<dbReference type="AlphaFoldDB" id="F3QVU2"/>
<protein>
    <submittedName>
        <fullName evidence="8">Peptidase, C39 family</fullName>
    </submittedName>
</protein>